<dbReference type="PANTHER" id="PTHR30055:SF209">
    <property type="entry name" value="POSSIBLE TRANSCRIPTIONAL REGULATORY PROTEIN (PROBABLY TETR-FAMILY)"/>
    <property type="match status" value="1"/>
</dbReference>
<feature type="region of interest" description="Disordered" evidence="3">
    <location>
        <begin position="1"/>
        <end position="56"/>
    </location>
</feature>
<keyword evidence="1 2" id="KW-0238">DNA-binding</keyword>
<dbReference type="PANTHER" id="PTHR30055">
    <property type="entry name" value="HTH-TYPE TRANSCRIPTIONAL REGULATOR RUTR"/>
    <property type="match status" value="1"/>
</dbReference>
<dbReference type="Gene3D" id="1.10.357.10">
    <property type="entry name" value="Tetracycline Repressor, domain 2"/>
    <property type="match status" value="1"/>
</dbReference>
<dbReference type="SUPFAM" id="SSF46689">
    <property type="entry name" value="Homeodomain-like"/>
    <property type="match status" value="1"/>
</dbReference>
<feature type="compositionally biased region" description="Low complexity" evidence="3">
    <location>
        <begin position="19"/>
        <end position="34"/>
    </location>
</feature>
<keyword evidence="6" id="KW-1185">Reference proteome</keyword>
<gene>
    <name evidence="5" type="ORF">GCM10018785_37870</name>
</gene>
<dbReference type="InterPro" id="IPR050109">
    <property type="entry name" value="HTH-type_TetR-like_transc_reg"/>
</dbReference>
<evidence type="ECO:0000256" key="1">
    <source>
        <dbReference type="ARBA" id="ARBA00023125"/>
    </source>
</evidence>
<evidence type="ECO:0000313" key="6">
    <source>
        <dbReference type="Proteomes" id="UP000608024"/>
    </source>
</evidence>
<dbReference type="EMBL" id="BNBT01000053">
    <property type="protein sequence ID" value="GHE65409.1"/>
    <property type="molecule type" value="Genomic_DNA"/>
</dbReference>
<feature type="compositionally biased region" description="Low complexity" evidence="3">
    <location>
        <begin position="42"/>
        <end position="56"/>
    </location>
</feature>
<organism evidence="5 6">
    <name type="scientific">Streptomyces longispororuber</name>
    <dbReference type="NCBI Taxonomy" id="68230"/>
    <lineage>
        <taxon>Bacteria</taxon>
        <taxon>Bacillati</taxon>
        <taxon>Actinomycetota</taxon>
        <taxon>Actinomycetes</taxon>
        <taxon>Kitasatosporales</taxon>
        <taxon>Streptomycetaceae</taxon>
        <taxon>Streptomyces</taxon>
    </lineage>
</organism>
<accession>A0A918ZQV5</accession>
<dbReference type="PROSITE" id="PS50977">
    <property type="entry name" value="HTH_TETR_2"/>
    <property type="match status" value="1"/>
</dbReference>
<sequence>MTPRTQPPQPPQPRPTPGPAEAGAGAGTGIAEAGAGTGTASGAGTEAGRSAASARADANRRRILDVAFTELSRDPDASMDQIARAAGVVRRTVYGHFPSRDALVTALLDEAVEAVMAAHAAAYEGVDDPLRAIAGAMLGVWRVTAPYRLLLSLAQRAVTMEGIRERLAPMHAAGAAMIGRAQEEGSFTTTLPPRALVYVLESIVFGLMEAVNDDVLGPEEAGRAAATTFLTAAGLPPAEATALVADLAATSAP</sequence>
<dbReference type="RefSeq" id="WP_190137148.1">
    <property type="nucleotide sequence ID" value="NZ_BNBT01000053.1"/>
</dbReference>
<proteinExistence type="predicted"/>
<dbReference type="Pfam" id="PF00440">
    <property type="entry name" value="TetR_N"/>
    <property type="match status" value="1"/>
</dbReference>
<feature type="compositionally biased region" description="Pro residues" evidence="3">
    <location>
        <begin position="1"/>
        <end position="18"/>
    </location>
</feature>
<protein>
    <recommendedName>
        <fullName evidence="4">HTH tetR-type domain-containing protein</fullName>
    </recommendedName>
</protein>
<dbReference type="GO" id="GO:0003700">
    <property type="term" value="F:DNA-binding transcription factor activity"/>
    <property type="evidence" value="ECO:0007669"/>
    <property type="project" value="TreeGrafter"/>
</dbReference>
<dbReference type="GO" id="GO:0000976">
    <property type="term" value="F:transcription cis-regulatory region binding"/>
    <property type="evidence" value="ECO:0007669"/>
    <property type="project" value="TreeGrafter"/>
</dbReference>
<name>A0A918ZQV5_9ACTN</name>
<reference evidence="5" key="1">
    <citation type="journal article" date="2014" name="Int. J. Syst. Evol. Microbiol.">
        <title>Complete genome sequence of Corynebacterium casei LMG S-19264T (=DSM 44701T), isolated from a smear-ripened cheese.</title>
        <authorList>
            <consortium name="US DOE Joint Genome Institute (JGI-PGF)"/>
            <person name="Walter F."/>
            <person name="Albersmeier A."/>
            <person name="Kalinowski J."/>
            <person name="Ruckert C."/>
        </authorList>
    </citation>
    <scope>NUCLEOTIDE SEQUENCE</scope>
    <source>
        <strain evidence="5">JCM 4784</strain>
    </source>
</reference>
<dbReference type="Proteomes" id="UP000608024">
    <property type="component" value="Unassembled WGS sequence"/>
</dbReference>
<dbReference type="InterPro" id="IPR036271">
    <property type="entry name" value="Tet_transcr_reg_TetR-rel_C_sf"/>
</dbReference>
<feature type="domain" description="HTH tetR-type" evidence="4">
    <location>
        <begin position="57"/>
        <end position="115"/>
    </location>
</feature>
<evidence type="ECO:0000259" key="4">
    <source>
        <dbReference type="PROSITE" id="PS50977"/>
    </source>
</evidence>
<comment type="caution">
    <text evidence="5">The sequence shown here is derived from an EMBL/GenBank/DDBJ whole genome shotgun (WGS) entry which is preliminary data.</text>
</comment>
<dbReference type="InterPro" id="IPR009057">
    <property type="entry name" value="Homeodomain-like_sf"/>
</dbReference>
<dbReference type="AlphaFoldDB" id="A0A918ZQV5"/>
<evidence type="ECO:0000256" key="3">
    <source>
        <dbReference type="SAM" id="MobiDB-lite"/>
    </source>
</evidence>
<dbReference type="SUPFAM" id="SSF48498">
    <property type="entry name" value="Tetracyclin repressor-like, C-terminal domain"/>
    <property type="match status" value="1"/>
</dbReference>
<reference evidence="5" key="2">
    <citation type="submission" date="2020-09" db="EMBL/GenBank/DDBJ databases">
        <authorList>
            <person name="Sun Q."/>
            <person name="Ohkuma M."/>
        </authorList>
    </citation>
    <scope>NUCLEOTIDE SEQUENCE</scope>
    <source>
        <strain evidence="5">JCM 4784</strain>
    </source>
</reference>
<evidence type="ECO:0000313" key="5">
    <source>
        <dbReference type="EMBL" id="GHE65409.1"/>
    </source>
</evidence>
<evidence type="ECO:0000256" key="2">
    <source>
        <dbReference type="PROSITE-ProRule" id="PRU00335"/>
    </source>
</evidence>
<dbReference type="InterPro" id="IPR001647">
    <property type="entry name" value="HTH_TetR"/>
</dbReference>
<feature type="DNA-binding region" description="H-T-H motif" evidence="2">
    <location>
        <begin position="78"/>
        <end position="97"/>
    </location>
</feature>